<proteinExistence type="predicted"/>
<dbReference type="InterPro" id="IPR051172">
    <property type="entry name" value="Chlamydia_OmcB"/>
</dbReference>
<gene>
    <name evidence="5" type="ORF">F3N42_05630</name>
</gene>
<feature type="region of interest" description="Disordered" evidence="1">
    <location>
        <begin position="2185"/>
        <end position="2205"/>
    </location>
</feature>
<keyword evidence="2" id="KW-1133">Transmembrane helix</keyword>
<evidence type="ECO:0000313" key="6">
    <source>
        <dbReference type="Proteomes" id="UP000325372"/>
    </source>
</evidence>
<evidence type="ECO:0000256" key="1">
    <source>
        <dbReference type="SAM" id="MobiDB-lite"/>
    </source>
</evidence>
<dbReference type="EMBL" id="VYXP01000003">
    <property type="protein sequence ID" value="KAA9132694.1"/>
    <property type="molecule type" value="Genomic_DNA"/>
</dbReference>
<sequence length="2795" mass="286827">MQIAKVGGVVTLLFAMLATAAHAQDPALDVASNPATPLIGEEVCTTVGFSNQDVVNVGYGPYVFATVPPGVTITANTYLGIQPPVEFVGTVDASGTINDPISGTAVAAEPGSSAYIVRFPVGSVSGGQPPLNVEVCGQVEPGAEIGQPLEINMLPGFEYGDTPTGDNGPITGSGASTATVIPQLARVEKTADVPEGERPPGPSNTFTYTYQVNVSEGVTLDMPALTDVLPDPAIQWTGAPISVAAIQGVLCSVLTEPNLPDTPGGTLMVGCDSLTGTPAENDLVVSIPVYITDILDESDNGATQQITNTVELDYSYQGTDYSNTDDAQVTAKHLAVQKSVTPDTVVPGDTLSYTVNFQVTDYDESIIAGSITDLSMTDILGDGLDYAGNATLTLAGSTGPIIPTVSAGPGAGQTTLLFDIAPGATTEVALGSRGSLQYQADVSQAYADGDDVVAADGLGNNISADFTHSDSAGASGQDGSSAGVDIIPNQAIKSLVAPIPLPDPLAPGDTVTFRLEMDIPSEDTLSISLTDYLPLPVVVVTDIDPDTDIVVPNIVGGPLLDPVYSSDPATNSFTLTWPNPAGQGVTRVAADVTVTISSEPFADGLFLTNLLLGTYENSDGITQSTDTAAGFNVGAPDVFITKGVFSVDNPNATVSPAPPADPALALVDSDALDVDAGDAIEYILTVENRGSTPAYNIDINDATPAGLACQAPTITDGTGQGVSFTGTDLDSGIVVPGPLAGNDGNPAGGGEPFGADTLLVRYTCVVQTSAVAGDVLVNTATMNFTSVSTTNDTFPERSDDAMVALATPTVQKSVIEVIPGYAGDTTRVQIGESVRYQVDITVPEGTSPDIYFEDLLDTGLAFESLESITASPGLTTDVTGGFGSVTSNAAIVAQGGGDENAARLLRIGPNAGDPGFGTVTNSNTDNATAETITLVYLARVINNTGNVRGQQRNNRAQWSWTAPQGTQTTQGSAANVRVVEPGIAITKVFDPATADRSIMPLVNIRVRHNGGSDGTAFELNLVDDDFPNGIDPVGGSLTTVNCNAPPDSLGITAGVLTASWAVFEIGDDCTLQIENTIDPTLPAGTLLENCAQVQWTSMDGDLSAPLPGIPLSVERTGDPGDIGGPANTYRGESCAQLKIFDVGITKAVIDSNQVHTGNNSGVEELAIGEEVTFQVTVVLPEGEADNLVITDTLPTSSMLLELVDAVYVPLPAGTNLDTVGGPPALVSSDELLGDGLDDTVTATFPNPVTNADPLDTTAENNSFQFLVTAVVRDLPANQNLDEDDNVARAEFGSTDLGQQFNVTDTARVRALEPFLSVVKTGDVTSAEVGDVVHYTLVVSHTGASGTDAFDLDLADTLPPELVLDTGSVVVGDNCTIAPDAGPAGSGNTVAAGWSAFPLGAVCEIGFDATVDVSAVSGDTISNTTDLAWTTLDGTVPAGTEERSYTTQGSWDIVIADPGLTKMLVDSNIVETPDQEITIGETMTFEIVAEFPDGTTDDVYIGDVLPYTATAIEIVSSRIVSIGADLTLDSGAVGDPGDDCIDCSQGDRGFDDAARWNLGNVVNVPNAGAPPGPDDQVVFEVVGIVLDDPINQGIPVGEDFVYNNAGIFSENFSSTDQAAITLVEPKLELRHFIEAPDRKVAFVDALDPLTVRLEIAHTGDSSATALSVTVDDVLDADIWWTGGPVTSDCPGLATDATPADNSSGTVSFSFDALPLAQGSCSISFPVQVSDAPPATGTLLDQSSLAWESAPGSAESRDGTDGNFVSYVIIGEAALSKQPVSSSVALTGSSQGDPLLPDLTIGETLTYELVTYLSDGQFDQVRVADSLPAGSTLLTASVVSIGSDLVTELAGTPMISGNTVSFDFGEVTNSASGAQDNTIVVRVTAQVADDTNTDTTGGAVTLSNSGELTFAALQGAPQTRSAVAVVDIVEPLLELDKQFGDVVDGRVPVTLTVENVGTAPAFSTFVTDEFDETIWVPGSLEAVFVPAGWSITEASAGGVTTVTVGPTGDPDAPAPNQVIMPGQSGSVTFSMELVVPYVQTPVDNLAAAAALSLPAQDPAGRETTAEGTDSLLLPILDSEKAASLSPAEPGDVITYTVTVANTGDAPANNVVVVDDPDDGGTFQVGSVTSADGTVVVGNTAGDMTVQVDFASVAAGQTVSFSYDVLVPYPYPATGPDEYVNQALISSDEVPDFPSDDPATTPDDDPTVVPIIADPDVVITKTDLSDVVGAGGTVFYELSYANTGNQDDTGVFITDSVPANTTFNLASSTAGWNCADGAPAGTVCTYSVGDLGAGQGGVIYFAVTVDNPLPTGVTQIFNTAVIEDDGGNTDSDDEDTRVVAAPVLDITKDDGGISTSPNGTVVYQLDYVNNGTEDASGVRLRDTVPDYTVFDAAASLPDVWSCPDGSGPGTACTLQVGDLQGQGIGTGQARFAVRVDPTIPAGVTQIDNSVLIADDGNATLGIPIIALAFDDTPIVAAPDLVISKTDNAIIGYPGIVIPYTLEYFQVGDQDATGVAISETVPVGTTYSASGSAPYAWSCADGSPAGTNCTLDIGAMPVGASGTAVFAVQVDDPLPAGQSEVYNVVTIADDGSNGPDPTPANNTDDESTLVTLFAPTGRKSVTQTNDHQVTWRMVWFNNQNTLNLPVQVYDPIPSPAQYVGGSVICDATGASQCLSATYNAVENRVEVEAIIAPDFGAPDNAGEAQLSNEVVITFVTTVAQTNNLTNVADACWDENNSGTADDDRAMGQVCIPVNASIRAVIAIPVMGPVAVTLMAALLGLFGLLVISAGQAIPRQVSRK</sequence>
<feature type="domain" description="DUF11" evidence="4">
    <location>
        <begin position="2476"/>
        <end position="2601"/>
    </location>
</feature>
<dbReference type="RefSeq" id="WP_150863416.1">
    <property type="nucleotide sequence ID" value="NZ_VYXP01000003.1"/>
</dbReference>
<dbReference type="NCBIfam" id="TIGR01451">
    <property type="entry name" value="B_ant_repeat"/>
    <property type="match status" value="4"/>
</dbReference>
<feature type="domain" description="DUF11" evidence="4">
    <location>
        <begin position="2213"/>
        <end position="2331"/>
    </location>
</feature>
<name>A0A5N0TE10_9GAMM</name>
<dbReference type="Gene3D" id="2.60.40.740">
    <property type="match status" value="3"/>
</dbReference>
<dbReference type="PANTHER" id="PTHR34819:SF3">
    <property type="entry name" value="CELL SURFACE PROTEIN"/>
    <property type="match status" value="1"/>
</dbReference>
<dbReference type="InterPro" id="IPR047589">
    <property type="entry name" value="DUF11_rpt"/>
</dbReference>
<evidence type="ECO:0000256" key="2">
    <source>
        <dbReference type="SAM" id="Phobius"/>
    </source>
</evidence>
<reference evidence="5 6" key="1">
    <citation type="submission" date="2019-09" db="EMBL/GenBank/DDBJ databases">
        <title>Wenzhouxiangella sp. Genome sequencing and assembly.</title>
        <authorList>
            <person name="Zhang R."/>
        </authorList>
    </citation>
    <scope>NUCLEOTIDE SEQUENCE [LARGE SCALE GENOMIC DNA]</scope>
    <source>
        <strain evidence="5 6">W260</strain>
    </source>
</reference>
<organism evidence="5 6">
    <name type="scientific">Marinihelvus fidelis</name>
    <dbReference type="NCBI Taxonomy" id="2613842"/>
    <lineage>
        <taxon>Bacteria</taxon>
        <taxon>Pseudomonadati</taxon>
        <taxon>Pseudomonadota</taxon>
        <taxon>Gammaproteobacteria</taxon>
        <taxon>Chromatiales</taxon>
        <taxon>Wenzhouxiangellaceae</taxon>
        <taxon>Marinihelvus</taxon>
    </lineage>
</organism>
<evidence type="ECO:0000259" key="4">
    <source>
        <dbReference type="Pfam" id="PF01345"/>
    </source>
</evidence>
<feature type="compositionally biased region" description="Low complexity" evidence="1">
    <location>
        <begin position="2193"/>
        <end position="2205"/>
    </location>
</feature>
<keyword evidence="2" id="KW-0812">Transmembrane</keyword>
<comment type="caution">
    <text evidence="5">The sequence shown here is derived from an EMBL/GenBank/DDBJ whole genome shotgun (WGS) entry which is preliminary data.</text>
</comment>
<evidence type="ECO:0000256" key="3">
    <source>
        <dbReference type="SAM" id="SignalP"/>
    </source>
</evidence>
<feature type="domain" description="DUF11" evidence="4">
    <location>
        <begin position="2078"/>
        <end position="2191"/>
    </location>
</feature>
<accession>A0A5N0TE10</accession>
<feature type="signal peptide" evidence="3">
    <location>
        <begin position="1"/>
        <end position="23"/>
    </location>
</feature>
<keyword evidence="3" id="KW-0732">Signal</keyword>
<evidence type="ECO:0000313" key="5">
    <source>
        <dbReference type="EMBL" id="KAA9132694.1"/>
    </source>
</evidence>
<dbReference type="InterPro" id="IPR001434">
    <property type="entry name" value="OmcB-like_DUF11"/>
</dbReference>
<dbReference type="InterPro" id="IPR013783">
    <property type="entry name" value="Ig-like_fold"/>
</dbReference>
<keyword evidence="2" id="KW-0472">Membrane</keyword>
<feature type="transmembrane region" description="Helical" evidence="2">
    <location>
        <begin position="2761"/>
        <end position="2785"/>
    </location>
</feature>
<feature type="region of interest" description="Disordered" evidence="1">
    <location>
        <begin position="949"/>
        <end position="971"/>
    </location>
</feature>
<protein>
    <submittedName>
        <fullName evidence="5">DUF11 domain-containing protein</fullName>
    </submittedName>
</protein>
<dbReference type="Pfam" id="PF01345">
    <property type="entry name" value="DUF11"/>
    <property type="match status" value="3"/>
</dbReference>
<keyword evidence="6" id="KW-1185">Reference proteome</keyword>
<feature type="chain" id="PRO_5024433464" evidence="3">
    <location>
        <begin position="24"/>
        <end position="2795"/>
    </location>
</feature>
<dbReference type="PANTHER" id="PTHR34819">
    <property type="entry name" value="LARGE CYSTEINE-RICH PERIPLASMIC PROTEIN OMCB"/>
    <property type="match status" value="1"/>
</dbReference>
<dbReference type="Proteomes" id="UP000325372">
    <property type="component" value="Unassembled WGS sequence"/>
</dbReference>
<dbReference type="Gene3D" id="2.60.40.10">
    <property type="entry name" value="Immunoglobulins"/>
    <property type="match status" value="1"/>
</dbReference>